<dbReference type="RefSeq" id="WP_271915764.1">
    <property type="nucleotide sequence ID" value="NZ_JAQNDO010000001.1"/>
</dbReference>
<keyword evidence="3" id="KW-1185">Reference proteome</keyword>
<comment type="caution">
    <text evidence="2">The sequence shown here is derived from an EMBL/GenBank/DDBJ whole genome shotgun (WGS) entry which is preliminary data.</text>
</comment>
<organism evidence="2 3">
    <name type="scientific">Polyangium mundeleinium</name>
    <dbReference type="NCBI Taxonomy" id="2995306"/>
    <lineage>
        <taxon>Bacteria</taxon>
        <taxon>Pseudomonadati</taxon>
        <taxon>Myxococcota</taxon>
        <taxon>Polyangia</taxon>
        <taxon>Polyangiales</taxon>
        <taxon>Polyangiaceae</taxon>
        <taxon>Polyangium</taxon>
    </lineage>
</organism>
<keyword evidence="1" id="KW-0732">Signal</keyword>
<reference evidence="2 3" key="1">
    <citation type="submission" date="2022-11" db="EMBL/GenBank/DDBJ databases">
        <title>Minimal conservation of predation-associated metabolite biosynthetic gene clusters underscores biosynthetic potential of Myxococcota including descriptions for ten novel species: Archangium lansinium sp. nov., Myxococcus landrumus sp. nov., Nannocystis bai.</title>
        <authorList>
            <person name="Ahearne A."/>
            <person name="Stevens C."/>
            <person name="Dowd S."/>
        </authorList>
    </citation>
    <scope>NUCLEOTIDE SEQUENCE [LARGE SCALE GENOMIC DNA]</scope>
    <source>
        <strain evidence="2 3">RJM3</strain>
    </source>
</reference>
<evidence type="ECO:0000313" key="2">
    <source>
        <dbReference type="EMBL" id="MDC0740563.1"/>
    </source>
</evidence>
<accession>A0ABT5EFG5</accession>
<protein>
    <recommendedName>
        <fullName evidence="4">Lipoprotein</fullName>
    </recommendedName>
</protein>
<dbReference type="EMBL" id="JAQNDO010000001">
    <property type="protein sequence ID" value="MDC0740563.1"/>
    <property type="molecule type" value="Genomic_DNA"/>
</dbReference>
<evidence type="ECO:0000256" key="1">
    <source>
        <dbReference type="SAM" id="SignalP"/>
    </source>
</evidence>
<evidence type="ECO:0008006" key="4">
    <source>
        <dbReference type="Google" id="ProtNLM"/>
    </source>
</evidence>
<sequence length="278" mass="29772">MTPHRSLLLAAAIGSGLLTAGCLAAPEDSVDPIDSVGLETLEAGDHGTNSLGTDDFHDHADLLWEAADLSINAPENTAVAELLADTGSRTLAYAIHCALPEGTYGPGGHVGWGHLKTTPEWATRGLTLSEKLDLFTCMLVNINPKETPVPIRITGDSVTSNGLKGMQAIMFGFQEALWVARLSDTGEREYIVWPLKELVLPCENSYNTLLTRTCTSEHTPGDLIPDCNVEVRSSMGTDCTQNPVTKNWSCLGRPAIKTWLNTIGGFFTAEHDPACDGP</sequence>
<feature type="chain" id="PRO_5045760977" description="Lipoprotein" evidence="1">
    <location>
        <begin position="25"/>
        <end position="278"/>
    </location>
</feature>
<name>A0ABT5EFG5_9BACT</name>
<proteinExistence type="predicted"/>
<feature type="signal peptide" evidence="1">
    <location>
        <begin position="1"/>
        <end position="24"/>
    </location>
</feature>
<evidence type="ECO:0000313" key="3">
    <source>
        <dbReference type="Proteomes" id="UP001221411"/>
    </source>
</evidence>
<dbReference type="Proteomes" id="UP001221411">
    <property type="component" value="Unassembled WGS sequence"/>
</dbReference>
<gene>
    <name evidence="2" type="ORF">POL67_04345</name>
</gene>
<dbReference type="PROSITE" id="PS51257">
    <property type="entry name" value="PROKAR_LIPOPROTEIN"/>
    <property type="match status" value="1"/>
</dbReference>